<sequence length="225" mass="23240">MPADAAARWPRLVDLTHPVRDGMQVYPGDPAVEVVAALTLGHDGVAVERLAMGSHTGTHVDAPSHTVEGGRTMAQVVLDELVGEALVLRVPGLADGAGVGWEALEAAGPVPDAVPPIVVVATGWSAHFGTERALRHPWLEGAAARELVRRGMRVLAVDALSPDATGEGAAEGTSFPVHEAVLGADGCIVENLVVPDDLPARIRIGIFPLRLGGDGAPVRAVAFLD</sequence>
<evidence type="ECO:0000313" key="1">
    <source>
        <dbReference type="EMBL" id="GGN88630.1"/>
    </source>
</evidence>
<proteinExistence type="predicted"/>
<dbReference type="RefSeq" id="WP_188718577.1">
    <property type="nucleotide sequence ID" value="NZ_BAABBD010000003.1"/>
</dbReference>
<keyword evidence="2" id="KW-1185">Reference proteome</keyword>
<dbReference type="Pfam" id="PF04199">
    <property type="entry name" value="Cyclase"/>
    <property type="match status" value="1"/>
</dbReference>
<dbReference type="EMBL" id="BMLM01000002">
    <property type="protein sequence ID" value="GGN88630.1"/>
    <property type="molecule type" value="Genomic_DNA"/>
</dbReference>
<dbReference type="PANTHER" id="PTHR31118">
    <property type="entry name" value="CYCLASE-LIKE PROTEIN 2"/>
    <property type="match status" value="1"/>
</dbReference>
<reference evidence="2" key="1">
    <citation type="journal article" date="2019" name="Int. J. Syst. Evol. Microbiol.">
        <title>The Global Catalogue of Microorganisms (GCM) 10K type strain sequencing project: providing services to taxonomists for standard genome sequencing and annotation.</title>
        <authorList>
            <consortium name="The Broad Institute Genomics Platform"/>
            <consortium name="The Broad Institute Genome Sequencing Center for Infectious Disease"/>
            <person name="Wu L."/>
            <person name="Ma J."/>
        </authorList>
    </citation>
    <scope>NUCLEOTIDE SEQUENCE [LARGE SCALE GENOMIC DNA]</scope>
    <source>
        <strain evidence="2">CGMCC 1.6960</strain>
    </source>
</reference>
<dbReference type="SUPFAM" id="SSF102198">
    <property type="entry name" value="Putative cyclase"/>
    <property type="match status" value="1"/>
</dbReference>
<gene>
    <name evidence="1" type="ORF">GCM10010968_24430</name>
</gene>
<dbReference type="Gene3D" id="3.50.30.50">
    <property type="entry name" value="Putative cyclase"/>
    <property type="match status" value="1"/>
</dbReference>
<protein>
    <submittedName>
        <fullName evidence="1">Cyclase</fullName>
    </submittedName>
</protein>
<dbReference type="Proteomes" id="UP000626982">
    <property type="component" value="Unassembled WGS sequence"/>
</dbReference>
<organism evidence="1 2">
    <name type="scientific">Agrococcus terreus</name>
    <dbReference type="NCBI Taxonomy" id="574649"/>
    <lineage>
        <taxon>Bacteria</taxon>
        <taxon>Bacillati</taxon>
        <taxon>Actinomycetota</taxon>
        <taxon>Actinomycetes</taxon>
        <taxon>Micrococcales</taxon>
        <taxon>Microbacteriaceae</taxon>
        <taxon>Agrococcus</taxon>
    </lineage>
</organism>
<comment type="caution">
    <text evidence="1">The sequence shown here is derived from an EMBL/GenBank/DDBJ whole genome shotgun (WGS) entry which is preliminary data.</text>
</comment>
<accession>A0ABQ2KNU0</accession>
<name>A0ABQ2KNU0_9MICO</name>
<evidence type="ECO:0000313" key="2">
    <source>
        <dbReference type="Proteomes" id="UP000626982"/>
    </source>
</evidence>
<dbReference type="InterPro" id="IPR037175">
    <property type="entry name" value="KFase_sf"/>
</dbReference>
<dbReference type="InterPro" id="IPR007325">
    <property type="entry name" value="KFase/CYL"/>
</dbReference>
<dbReference type="PANTHER" id="PTHR31118:SF32">
    <property type="entry name" value="KYNURENINE FORMAMIDASE"/>
    <property type="match status" value="1"/>
</dbReference>